<reference evidence="2 3" key="1">
    <citation type="submission" date="2023-03" db="EMBL/GenBank/DDBJ databases">
        <title>High recombination rates correlate with genetic variation in Cardiocondyla obscurior ants.</title>
        <authorList>
            <person name="Errbii M."/>
        </authorList>
    </citation>
    <scope>NUCLEOTIDE SEQUENCE [LARGE SCALE GENOMIC DNA]</scope>
    <source>
        <strain evidence="2">Alpha-2009</strain>
        <tissue evidence="2">Whole body</tissue>
    </source>
</reference>
<feature type="region of interest" description="Disordered" evidence="1">
    <location>
        <begin position="568"/>
        <end position="588"/>
    </location>
</feature>
<feature type="region of interest" description="Disordered" evidence="1">
    <location>
        <begin position="338"/>
        <end position="366"/>
    </location>
</feature>
<name>A0AAW2FXQ8_9HYME</name>
<feature type="region of interest" description="Disordered" evidence="1">
    <location>
        <begin position="1"/>
        <end position="59"/>
    </location>
</feature>
<feature type="region of interest" description="Disordered" evidence="1">
    <location>
        <begin position="1077"/>
        <end position="1103"/>
    </location>
</feature>
<feature type="compositionally biased region" description="Basic and acidic residues" evidence="1">
    <location>
        <begin position="742"/>
        <end position="754"/>
    </location>
</feature>
<feature type="region of interest" description="Disordered" evidence="1">
    <location>
        <begin position="393"/>
        <end position="449"/>
    </location>
</feature>
<accession>A0AAW2FXQ8</accession>
<feature type="region of interest" description="Disordered" evidence="1">
    <location>
        <begin position="1217"/>
        <end position="1252"/>
    </location>
</feature>
<keyword evidence="3" id="KW-1185">Reference proteome</keyword>
<protein>
    <submittedName>
        <fullName evidence="2">Uncharacterized protein</fullName>
    </submittedName>
</protein>
<organism evidence="2 3">
    <name type="scientific">Cardiocondyla obscurior</name>
    <dbReference type="NCBI Taxonomy" id="286306"/>
    <lineage>
        <taxon>Eukaryota</taxon>
        <taxon>Metazoa</taxon>
        <taxon>Ecdysozoa</taxon>
        <taxon>Arthropoda</taxon>
        <taxon>Hexapoda</taxon>
        <taxon>Insecta</taxon>
        <taxon>Pterygota</taxon>
        <taxon>Neoptera</taxon>
        <taxon>Endopterygota</taxon>
        <taxon>Hymenoptera</taxon>
        <taxon>Apocrita</taxon>
        <taxon>Aculeata</taxon>
        <taxon>Formicoidea</taxon>
        <taxon>Formicidae</taxon>
        <taxon>Myrmicinae</taxon>
        <taxon>Cardiocondyla</taxon>
    </lineage>
</organism>
<feature type="compositionally biased region" description="Polar residues" evidence="1">
    <location>
        <begin position="568"/>
        <end position="577"/>
    </location>
</feature>
<feature type="region of interest" description="Disordered" evidence="1">
    <location>
        <begin position="264"/>
        <end position="308"/>
    </location>
</feature>
<feature type="compositionally biased region" description="Polar residues" evidence="1">
    <location>
        <begin position="1405"/>
        <end position="1422"/>
    </location>
</feature>
<comment type="caution">
    <text evidence="2">The sequence shown here is derived from an EMBL/GenBank/DDBJ whole genome shotgun (WGS) entry which is preliminary data.</text>
</comment>
<feature type="compositionally biased region" description="Basic and acidic residues" evidence="1">
    <location>
        <begin position="1308"/>
        <end position="1340"/>
    </location>
</feature>
<feature type="compositionally biased region" description="Basic and acidic residues" evidence="1">
    <location>
        <begin position="690"/>
        <end position="703"/>
    </location>
</feature>
<dbReference type="EMBL" id="JADYXP020000007">
    <property type="protein sequence ID" value="KAL0120173.1"/>
    <property type="molecule type" value="Genomic_DNA"/>
</dbReference>
<feature type="compositionally biased region" description="Polar residues" evidence="1">
    <location>
        <begin position="704"/>
        <end position="713"/>
    </location>
</feature>
<proteinExistence type="predicted"/>
<feature type="region of interest" description="Disordered" evidence="1">
    <location>
        <begin position="1299"/>
        <end position="1431"/>
    </location>
</feature>
<feature type="compositionally biased region" description="Basic and acidic residues" evidence="1">
    <location>
        <begin position="1084"/>
        <end position="1103"/>
    </location>
</feature>
<evidence type="ECO:0000313" key="3">
    <source>
        <dbReference type="Proteomes" id="UP001430953"/>
    </source>
</evidence>
<feature type="compositionally biased region" description="Basic and acidic residues" evidence="1">
    <location>
        <begin position="398"/>
        <end position="444"/>
    </location>
</feature>
<evidence type="ECO:0000313" key="2">
    <source>
        <dbReference type="EMBL" id="KAL0120173.1"/>
    </source>
</evidence>
<feature type="region of interest" description="Disordered" evidence="1">
    <location>
        <begin position="518"/>
        <end position="545"/>
    </location>
</feature>
<gene>
    <name evidence="2" type="ORF">PUN28_008077</name>
</gene>
<evidence type="ECO:0000256" key="1">
    <source>
        <dbReference type="SAM" id="MobiDB-lite"/>
    </source>
</evidence>
<feature type="compositionally biased region" description="Polar residues" evidence="1">
    <location>
        <begin position="338"/>
        <end position="351"/>
    </location>
</feature>
<sequence>MDESERNSRLSEDETKRSFIRENRYEPIAEAVPDPGVLHELPSSTTTDHLTRRTENSSFPETCGNGICSTTSLGDMASVRTCYCKREGNAARGKNNDIVMHNGNRHPSAAVIKKSMAAARTCRSDQETRAGTGRADKRMIDTVRPTEAQPPDFMLSPETSTVLENAEDIINNARIRLEEVCATSRFDAAQRNRNTYSEPPLDDETEERLYVRELVASKFQDTCSAKLLENGTATSACSEKQDLPPVTVRRTDLSAPKFRMSRRRRVDRLSLKRGSDDRSFGRLPSKDSIETGRETTARERQTLSARDSTCSIQVGPSVTIAHRELAWQDLENVHISPDSSRAQNRANTATYTVRHEGNTSDPEGTARTRCVRLDAIRREKPIKMPIAATLEVVGPSGKSRENDFEKIENSRSQSGERSEDARVQIHGGEKRDRKLDLRDPERSKNATSRGAAKFVVIETPRIDRSEKLKLKARNDRHVGIASGDDTEIRCGKDGKTFHGRGEADCRRDDENIADEILAEENQGDRSKPSPAGDVSRKASFRQRENVTARCREAEIPSPYRTIDGHFSHTFNSHNGQEPSDVAGKSTRRRARAPACTDVLYVEDNSDEIDLYRPCLGDLDSILHSNDVKIERVARVARNLTELLSDPEFALHKRQDDNHEKLCENLDEKTEKHPLAFNKLTRTVLETEMKNDNLVLEKRQRQDPQRSTGTSSSAFAREEDGPRGSYSRTSVESSVFPVSDTSDDARISRESEKTSPIKTRLSESSMDRSDVTTFSSLVPALSSTRTEAQTYRIRNEEAARDNRQPFVDFFADANSIVAASKISRRKIRRAGREYADNGIFARLRRDTFQATDRLVTYILQDEKRSVEGKVAGALRKSAIASATVQKLLDHLREADSIRDQTETLDILRNVLINVKNQCDQENDKETLSQGVSNFPAVLKTPAITVDESTSREEGTRAKTNAKEIVRIAGNFDELNNPPVDFSECRGTRESVPSTARCDSTRCLENNKKDMSQTETANVAIAAADAKNQENNDVPGNNPEKSETLARSVAFSNAVEEINFQTGSNDAKLIADKSKDSRVSPAFPEMRGRPDFEFASKNEDNDKVRNSCSEAESLKQISDIRSDDDGGFKENSFPKVVSARSREDRGVEAAGTVISVSVNREYVNTERLGEDKPNVQINDDRDGGKTIPRIEEVIDVPSSNPEEAAKEFNIEKASDVKTSRGKKVLLAPPEASEIKNERASPDASPLKIADEPSTELEFNLARSSTREDAGSLREAAINPRVGEKIESADNCFVDSPGSCAVPAAKSSVPSRREVASRNERASLDIAEKSDSTRDTRNREIRKSMTLASAESRGDGNEISGLRNAARRGNERQSATTTKSSRNYKADALSSSNSSISSTLLDRDDRSTSGTSNANTRGIGTTSETSHSEGELYMPSSCSYSLGEVRVLKGRRDLIEDNAMERDSSVTVLVTRSMLTSLNDSTVSLLESSEHV</sequence>
<feature type="compositionally biased region" description="Basic and acidic residues" evidence="1">
    <location>
        <begin position="1"/>
        <end position="27"/>
    </location>
</feature>
<feature type="compositionally biased region" description="Polar residues" evidence="1">
    <location>
        <begin position="1369"/>
        <end position="1380"/>
    </location>
</feature>
<feature type="region of interest" description="Disordered" evidence="1">
    <location>
        <begin position="690"/>
        <end position="765"/>
    </location>
</feature>
<dbReference type="Proteomes" id="UP001430953">
    <property type="component" value="Unassembled WGS sequence"/>
</dbReference>
<feature type="region of interest" description="Disordered" evidence="1">
    <location>
        <begin position="1163"/>
        <end position="1185"/>
    </location>
</feature>
<feature type="compositionally biased region" description="Basic and acidic residues" evidence="1">
    <location>
        <begin position="267"/>
        <end position="301"/>
    </location>
</feature>